<dbReference type="InterPro" id="IPR016181">
    <property type="entry name" value="Acyl_CoA_acyltransferase"/>
</dbReference>
<geneLocation type="plasmid" evidence="2">
    <name>pAFAEC</name>
</geneLocation>
<dbReference type="Gene3D" id="3.40.630.30">
    <property type="match status" value="1"/>
</dbReference>
<dbReference type="Pfam" id="PF21926">
    <property type="entry name" value="FeeM"/>
    <property type="match status" value="1"/>
</dbReference>
<dbReference type="SUPFAM" id="SSF55729">
    <property type="entry name" value="Acyl-CoA N-acyltransferases (Nat)"/>
    <property type="match status" value="1"/>
</dbReference>
<protein>
    <recommendedName>
        <fullName evidence="1">N-acyl amino acid synthase FeeM catalytic core domain-containing protein</fullName>
    </recommendedName>
</protein>
<dbReference type="AlphaFoldDB" id="A0A6M8MUE6"/>
<dbReference type="OrthoDB" id="5348765at2"/>
<name>A0A6M8MUE6_9BACT</name>
<sequence>MTNINKNLALQELQKLLVLNFSKTLSYMSDDFNNNQKYIIELLTKRVFLEEIVEETISFNKKINWDSSLKNLSIVTNAEDLIKVFELRSDVYQNINYQKEFPDLIDGLNLDIYDKNSAIIFYKNDQNISGTTRLIFDSENKLPSDKIFSFDNIRKQYNKIGELSRLIVKHEKKGLNLEFKYLMKGAYLLFILNDIDMTFLGIKKDHYKLYERFGGSNIIQELDNYGNLDLDALILSWNPREASDFFKKTFLK</sequence>
<dbReference type="EMBL" id="CP053838">
    <property type="protein sequence ID" value="QKF74500.1"/>
    <property type="molecule type" value="Genomic_DNA"/>
</dbReference>
<dbReference type="InterPro" id="IPR054597">
    <property type="entry name" value="FeeM_cat"/>
</dbReference>
<feature type="domain" description="N-acyl amino acid synthase FeeM catalytic core" evidence="1">
    <location>
        <begin position="84"/>
        <end position="235"/>
    </location>
</feature>
<evidence type="ECO:0000259" key="1">
    <source>
        <dbReference type="Pfam" id="PF21926"/>
    </source>
</evidence>
<organism evidence="2">
    <name type="scientific">Aliarcobacter faecis</name>
    <dbReference type="NCBI Taxonomy" id="1564138"/>
    <lineage>
        <taxon>Bacteria</taxon>
        <taxon>Pseudomonadati</taxon>
        <taxon>Campylobacterota</taxon>
        <taxon>Epsilonproteobacteria</taxon>
        <taxon>Campylobacterales</taxon>
        <taxon>Arcobacteraceae</taxon>
        <taxon>Aliarcobacter</taxon>
    </lineage>
</organism>
<keyword evidence="2" id="KW-0614">Plasmid</keyword>
<proteinExistence type="predicted"/>
<accession>A0A6M8MUE6</accession>
<dbReference type="RefSeq" id="WP_026806331.1">
    <property type="nucleotide sequence ID" value="NZ_CP053838.1"/>
</dbReference>
<evidence type="ECO:0000313" key="2">
    <source>
        <dbReference type="EMBL" id="QKF74500.1"/>
    </source>
</evidence>
<reference evidence="2" key="1">
    <citation type="submission" date="2020-05" db="EMBL/GenBank/DDBJ databases">
        <title>Complete genome sequencing of Campylobacter and Arcobacter type strains.</title>
        <authorList>
            <person name="Miller W.G."/>
            <person name="Yee E."/>
        </authorList>
    </citation>
    <scope>NUCLEOTIDE SEQUENCE [LARGE SCALE GENOMIC DNA]</scope>
    <source>
        <strain evidence="2">CCUG 66484</strain>
        <plasmid evidence="2">pAFAEC</plasmid>
    </source>
</reference>
<gene>
    <name evidence="2" type="ORF">AFAEC_a0055</name>
</gene>
<dbReference type="KEGG" id="afc:AFAEC_a0055"/>